<evidence type="ECO:0000313" key="2">
    <source>
        <dbReference type="EMBL" id="KAG7302330.1"/>
    </source>
</evidence>
<comment type="caution">
    <text evidence="2">The sequence shown here is derived from an EMBL/GenBank/DDBJ whole genome shotgun (WGS) entry which is preliminary data.</text>
</comment>
<gene>
    <name evidence="2" type="ORF">JYU34_013829</name>
</gene>
<dbReference type="Proteomes" id="UP000823941">
    <property type="component" value="Chromosome 18"/>
</dbReference>
<name>A0ABQ7QB72_PLUXY</name>
<sequence>MSCATSSQSQRVDILRLLVERPWLLRPRAPLELASPRGLPDLPAPRAPLDLPSPRGFPDQGQDLPIEDDLQSLDEAVREPSPKRSAVATALNAGRRRRQPSPALGKAVSPYVGVGVLNDVGSFFDTLRDNLETLAALSPEQRASLFSDPPAVVHAPASAGGPEGGKMNHGKR</sequence>
<evidence type="ECO:0000313" key="3">
    <source>
        <dbReference type="Proteomes" id="UP000823941"/>
    </source>
</evidence>
<organism evidence="2 3">
    <name type="scientific">Plutella xylostella</name>
    <name type="common">Diamondback moth</name>
    <name type="synonym">Plutella maculipennis</name>
    <dbReference type="NCBI Taxonomy" id="51655"/>
    <lineage>
        <taxon>Eukaryota</taxon>
        <taxon>Metazoa</taxon>
        <taxon>Ecdysozoa</taxon>
        <taxon>Arthropoda</taxon>
        <taxon>Hexapoda</taxon>
        <taxon>Insecta</taxon>
        <taxon>Pterygota</taxon>
        <taxon>Neoptera</taxon>
        <taxon>Endopterygota</taxon>
        <taxon>Lepidoptera</taxon>
        <taxon>Glossata</taxon>
        <taxon>Ditrysia</taxon>
        <taxon>Yponomeutoidea</taxon>
        <taxon>Plutellidae</taxon>
        <taxon>Plutella</taxon>
    </lineage>
</organism>
<protein>
    <submittedName>
        <fullName evidence="2">Uncharacterized protein</fullName>
    </submittedName>
</protein>
<dbReference type="EMBL" id="JAHIBW010000018">
    <property type="protein sequence ID" value="KAG7302330.1"/>
    <property type="molecule type" value="Genomic_DNA"/>
</dbReference>
<feature type="region of interest" description="Disordered" evidence="1">
    <location>
        <begin position="147"/>
        <end position="172"/>
    </location>
</feature>
<keyword evidence="3" id="KW-1185">Reference proteome</keyword>
<evidence type="ECO:0000256" key="1">
    <source>
        <dbReference type="SAM" id="MobiDB-lite"/>
    </source>
</evidence>
<reference evidence="2 3" key="1">
    <citation type="submission" date="2021-06" db="EMBL/GenBank/DDBJ databases">
        <title>A haploid diamondback moth (Plutella xylostella L.) genome assembly resolves 31 chromosomes and identifies a diamide resistance mutation.</title>
        <authorList>
            <person name="Ward C.M."/>
            <person name="Perry K.D."/>
            <person name="Baker G."/>
            <person name="Powis K."/>
            <person name="Heckel D.G."/>
            <person name="Baxter S.W."/>
        </authorList>
    </citation>
    <scope>NUCLEOTIDE SEQUENCE [LARGE SCALE GENOMIC DNA]</scope>
    <source>
        <strain evidence="2 3">LV</strain>
        <tissue evidence="2">Single pupa</tissue>
    </source>
</reference>
<feature type="region of interest" description="Disordered" evidence="1">
    <location>
        <begin position="33"/>
        <end position="107"/>
    </location>
</feature>
<proteinExistence type="predicted"/>
<accession>A0ABQ7QB72</accession>